<feature type="transmembrane region" description="Helical" evidence="6">
    <location>
        <begin position="220"/>
        <end position="237"/>
    </location>
</feature>
<dbReference type="Pfam" id="PF04142">
    <property type="entry name" value="Nuc_sug_transp"/>
    <property type="match status" value="1"/>
</dbReference>
<evidence type="ECO:0000256" key="3">
    <source>
        <dbReference type="ARBA" id="ARBA00022989"/>
    </source>
</evidence>
<evidence type="ECO:0008006" key="9">
    <source>
        <dbReference type="Google" id="ProtNLM"/>
    </source>
</evidence>
<feature type="transmembrane region" description="Helical" evidence="6">
    <location>
        <begin position="167"/>
        <end position="190"/>
    </location>
</feature>
<dbReference type="InterPro" id="IPR007271">
    <property type="entry name" value="Nuc_sug_transpt"/>
</dbReference>
<comment type="caution">
    <text evidence="7">The sequence shown here is derived from an EMBL/GenBank/DDBJ whole genome shotgun (WGS) entry which is preliminary data.</text>
</comment>
<reference evidence="7 8" key="1">
    <citation type="submission" date="2016-08" db="EMBL/GenBank/DDBJ databases">
        <title>A Parts List for Fungal Cellulosomes Revealed by Comparative Genomics.</title>
        <authorList>
            <consortium name="DOE Joint Genome Institute"/>
            <person name="Haitjema C.H."/>
            <person name="Gilmore S.P."/>
            <person name="Henske J.K."/>
            <person name="Solomon K.V."/>
            <person name="De Groot R."/>
            <person name="Kuo A."/>
            <person name="Mondo S.J."/>
            <person name="Salamov A.A."/>
            <person name="Labutti K."/>
            <person name="Zhao Z."/>
            <person name="Chiniquy J."/>
            <person name="Barry K."/>
            <person name="Brewer H.M."/>
            <person name="Purvine S.O."/>
            <person name="Wright A.T."/>
            <person name="Boxma B."/>
            <person name="Van Alen T."/>
            <person name="Hackstein J.H."/>
            <person name="Baker S.E."/>
            <person name="Grigoriev I.V."/>
            <person name="O'Malley M.A."/>
        </authorList>
    </citation>
    <scope>NUCLEOTIDE SEQUENCE [LARGE SCALE GENOMIC DNA]</scope>
    <source>
        <strain evidence="7 8">G1</strain>
    </source>
</reference>
<sequence length="338" mass="38255">MGFFSVFVMRYSKTLPDKYISSTAVVCAELCKLMFSVILHVYFRCRELGIKNYSFKMLMQELFGKESDSGGIALVQFPTGDKGTINNPSSNAMVDKALGVLSVFITCLCSGFAGVYFEKILKKSKVTLWARNVQLALFSVIPGYFIGCLLIDGDEIREHGFFGGYNRWTVLSVICQSLCGIITAIVVKYADNILKGFANSISIILSCVVSYFFFDFHITLVFDIGVCIVIFSSYLYGKKPKEEQKETNEEAEYIKLEEQKSNDDDEEGEYSNKVTDNDTIVNVNENEDIDEEIENILQGKDAIAKENLEEILIQDENQKEDKEKNIIEFEDIDIQDKN</sequence>
<evidence type="ECO:0000313" key="7">
    <source>
        <dbReference type="EMBL" id="ORY20238.1"/>
    </source>
</evidence>
<feature type="transmembrane region" description="Helical" evidence="6">
    <location>
        <begin position="129"/>
        <end position="147"/>
    </location>
</feature>
<organism evidence="7 8">
    <name type="scientific">Neocallimastix californiae</name>
    <dbReference type="NCBI Taxonomy" id="1754190"/>
    <lineage>
        <taxon>Eukaryota</taxon>
        <taxon>Fungi</taxon>
        <taxon>Fungi incertae sedis</taxon>
        <taxon>Chytridiomycota</taxon>
        <taxon>Chytridiomycota incertae sedis</taxon>
        <taxon>Neocallimastigomycetes</taxon>
        <taxon>Neocallimastigales</taxon>
        <taxon>Neocallimastigaceae</taxon>
        <taxon>Neocallimastix</taxon>
    </lineage>
</organism>
<dbReference type="GO" id="GO:0000139">
    <property type="term" value="C:Golgi membrane"/>
    <property type="evidence" value="ECO:0007669"/>
    <property type="project" value="InterPro"/>
</dbReference>
<dbReference type="Proteomes" id="UP000193920">
    <property type="component" value="Unassembled WGS sequence"/>
</dbReference>
<evidence type="ECO:0000256" key="4">
    <source>
        <dbReference type="ARBA" id="ARBA00023136"/>
    </source>
</evidence>
<dbReference type="NCBIfam" id="TIGR00803">
    <property type="entry name" value="nst"/>
    <property type="match status" value="1"/>
</dbReference>
<gene>
    <name evidence="7" type="ORF">LY90DRAFT_516915</name>
</gene>
<keyword evidence="2 6" id="KW-0812">Transmembrane</keyword>
<evidence type="ECO:0000313" key="8">
    <source>
        <dbReference type="Proteomes" id="UP000193920"/>
    </source>
</evidence>
<evidence type="ECO:0000256" key="5">
    <source>
        <dbReference type="SAM" id="MobiDB-lite"/>
    </source>
</evidence>
<keyword evidence="3 6" id="KW-1133">Transmembrane helix</keyword>
<keyword evidence="8" id="KW-1185">Reference proteome</keyword>
<accession>A0A1Y2ACI0</accession>
<comment type="subcellular location">
    <subcellularLocation>
        <location evidence="1">Membrane</location>
        <topology evidence="1">Multi-pass membrane protein</topology>
    </subcellularLocation>
</comment>
<feature type="transmembrane region" description="Helical" evidence="6">
    <location>
        <begin position="20"/>
        <end position="43"/>
    </location>
</feature>
<protein>
    <recommendedName>
        <fullName evidence="9">Nucleotide-sugar transporter</fullName>
    </recommendedName>
</protein>
<evidence type="ECO:0000256" key="6">
    <source>
        <dbReference type="SAM" id="Phobius"/>
    </source>
</evidence>
<proteinExistence type="predicted"/>
<dbReference type="OrthoDB" id="408493at2759"/>
<dbReference type="STRING" id="1754190.A0A1Y2ACI0"/>
<dbReference type="GO" id="GO:0015165">
    <property type="term" value="F:pyrimidine nucleotide-sugar transmembrane transporter activity"/>
    <property type="evidence" value="ECO:0007669"/>
    <property type="project" value="InterPro"/>
</dbReference>
<feature type="region of interest" description="Disordered" evidence="5">
    <location>
        <begin position="257"/>
        <end position="277"/>
    </location>
</feature>
<dbReference type="EMBL" id="MCOG01000295">
    <property type="protein sequence ID" value="ORY20238.1"/>
    <property type="molecule type" value="Genomic_DNA"/>
</dbReference>
<feature type="transmembrane region" description="Helical" evidence="6">
    <location>
        <begin position="97"/>
        <end position="117"/>
    </location>
</feature>
<evidence type="ECO:0000256" key="2">
    <source>
        <dbReference type="ARBA" id="ARBA00022692"/>
    </source>
</evidence>
<dbReference type="AlphaFoldDB" id="A0A1Y2ACI0"/>
<feature type="transmembrane region" description="Helical" evidence="6">
    <location>
        <begin position="197"/>
        <end position="214"/>
    </location>
</feature>
<name>A0A1Y2ACI0_9FUNG</name>
<keyword evidence="4 6" id="KW-0472">Membrane</keyword>
<dbReference type="PANTHER" id="PTHR10231">
    <property type="entry name" value="NUCLEOTIDE-SUGAR TRANSMEMBRANE TRANSPORTER"/>
    <property type="match status" value="1"/>
</dbReference>
<evidence type="ECO:0000256" key="1">
    <source>
        <dbReference type="ARBA" id="ARBA00004141"/>
    </source>
</evidence>